<feature type="domain" description="G-protein coupled receptors family 2 profile 1" evidence="16">
    <location>
        <begin position="429"/>
        <end position="488"/>
    </location>
</feature>
<dbReference type="InterPro" id="IPR057244">
    <property type="entry name" value="GAIN_B"/>
</dbReference>
<keyword evidence="7 14" id="KW-1133">Transmembrane helix</keyword>
<dbReference type="FunFam" id="1.20.1070.10:FF:000200">
    <property type="entry name" value="Adhesion G protein-coupled receptor L3"/>
    <property type="match status" value="1"/>
</dbReference>
<evidence type="ECO:0000256" key="8">
    <source>
        <dbReference type="ARBA" id="ARBA00023040"/>
    </source>
</evidence>
<keyword evidence="11" id="KW-0675">Receptor</keyword>
<keyword evidence="9 14" id="KW-0472">Membrane</keyword>
<dbReference type="FunFam" id="1.25.40.610:FF:000006">
    <property type="entry name" value="latrophilin Cirl isoform X2"/>
    <property type="match status" value="1"/>
</dbReference>
<keyword evidence="12" id="KW-0807">Transducer</keyword>
<evidence type="ECO:0000256" key="9">
    <source>
        <dbReference type="ARBA" id="ARBA00023136"/>
    </source>
</evidence>
<dbReference type="PROSITE" id="PS50228">
    <property type="entry name" value="SUEL_LECTIN"/>
    <property type="match status" value="1"/>
</dbReference>
<dbReference type="Gene3D" id="1.25.40.610">
    <property type="match status" value="1"/>
</dbReference>
<keyword evidence="20" id="KW-1185">Reference proteome</keyword>
<dbReference type="GO" id="GO:0004930">
    <property type="term" value="F:G protein-coupled receptor activity"/>
    <property type="evidence" value="ECO:0007669"/>
    <property type="project" value="UniProtKB-KW"/>
</dbReference>
<dbReference type="Gene3D" id="1.20.1070.10">
    <property type="entry name" value="Rhodopsin 7-helix transmembrane proteins"/>
    <property type="match status" value="1"/>
</dbReference>
<dbReference type="PANTHER" id="PTHR12011">
    <property type="entry name" value="ADHESION G-PROTEIN COUPLED RECEPTOR"/>
    <property type="match status" value="1"/>
</dbReference>
<feature type="transmembrane region" description="Helical" evidence="14">
    <location>
        <begin position="794"/>
        <end position="817"/>
    </location>
</feature>
<feature type="transmembrane region" description="Helical" evidence="14">
    <location>
        <begin position="829"/>
        <end position="846"/>
    </location>
</feature>
<dbReference type="InterPro" id="IPR046338">
    <property type="entry name" value="GAIN_dom_sf"/>
</dbReference>
<evidence type="ECO:0000256" key="4">
    <source>
        <dbReference type="ARBA" id="ARBA00022692"/>
    </source>
</evidence>
<evidence type="ECO:0000313" key="19">
    <source>
        <dbReference type="EMBL" id="KAK4871581.1"/>
    </source>
</evidence>
<dbReference type="InterPro" id="IPR043159">
    <property type="entry name" value="Lectin_gal-bd_sf"/>
</dbReference>
<feature type="domain" description="SUEL-type lectin" evidence="17">
    <location>
        <begin position="214"/>
        <end position="303"/>
    </location>
</feature>
<dbReference type="Gene3D" id="4.10.1240.10">
    <property type="entry name" value="GPCR, family 2, extracellular hormone receptor domain"/>
    <property type="match status" value="1"/>
</dbReference>
<dbReference type="InterPro" id="IPR017981">
    <property type="entry name" value="GPCR_2-like_7TM"/>
</dbReference>
<feature type="transmembrane region" description="Helical" evidence="14">
    <location>
        <begin position="897"/>
        <end position="916"/>
    </location>
</feature>
<dbReference type="GO" id="GO:0007166">
    <property type="term" value="P:cell surface receptor signaling pathway"/>
    <property type="evidence" value="ECO:0007669"/>
    <property type="project" value="InterPro"/>
</dbReference>
<dbReference type="PRINTS" id="PR00249">
    <property type="entry name" value="GPCRSECRETIN"/>
</dbReference>
<dbReference type="Gene3D" id="2.60.220.50">
    <property type="match status" value="1"/>
</dbReference>
<evidence type="ECO:0000259" key="16">
    <source>
        <dbReference type="PROSITE" id="PS50227"/>
    </source>
</evidence>
<dbReference type="GO" id="GO:0030246">
    <property type="term" value="F:carbohydrate binding"/>
    <property type="evidence" value="ECO:0007669"/>
    <property type="project" value="UniProtKB-KW"/>
</dbReference>
<dbReference type="CDD" id="cd22830">
    <property type="entry name" value="Gal_Rha_Lectin_dCirl"/>
    <property type="match status" value="1"/>
</dbReference>
<keyword evidence="5" id="KW-0732">Signal</keyword>
<feature type="compositionally biased region" description="Polar residues" evidence="13">
    <location>
        <begin position="1085"/>
        <end position="1117"/>
    </location>
</feature>
<evidence type="ECO:0000256" key="5">
    <source>
        <dbReference type="ARBA" id="ARBA00022729"/>
    </source>
</evidence>
<dbReference type="CDD" id="cd15440">
    <property type="entry name" value="7tmB2_latrophilin-like_invertebrate"/>
    <property type="match status" value="1"/>
</dbReference>
<comment type="caution">
    <text evidence="19">The sequence shown here is derived from an EMBL/GenBank/DDBJ whole genome shotgun (WGS) entry which is preliminary data.</text>
</comment>
<dbReference type="InterPro" id="IPR001879">
    <property type="entry name" value="GPCR_2_extracellular_dom"/>
</dbReference>
<evidence type="ECO:0000259" key="15">
    <source>
        <dbReference type="PROSITE" id="PS50221"/>
    </source>
</evidence>
<evidence type="ECO:0000256" key="7">
    <source>
        <dbReference type="ARBA" id="ARBA00022989"/>
    </source>
</evidence>
<feature type="region of interest" description="Disordered" evidence="13">
    <location>
        <begin position="1064"/>
        <end position="1137"/>
    </location>
</feature>
<evidence type="ECO:0000256" key="11">
    <source>
        <dbReference type="ARBA" id="ARBA00023170"/>
    </source>
</evidence>
<feature type="transmembrane region" description="Helical" evidence="14">
    <location>
        <begin position="177"/>
        <end position="196"/>
    </location>
</feature>
<evidence type="ECO:0008006" key="21">
    <source>
        <dbReference type="Google" id="ProtNLM"/>
    </source>
</evidence>
<evidence type="ECO:0000259" key="17">
    <source>
        <dbReference type="PROSITE" id="PS50228"/>
    </source>
</evidence>
<dbReference type="Pfam" id="PF16489">
    <property type="entry name" value="GAIN"/>
    <property type="match status" value="1"/>
</dbReference>
<protein>
    <recommendedName>
        <fullName evidence="21">Latrophilin Cirl</fullName>
    </recommendedName>
</protein>
<evidence type="ECO:0000256" key="13">
    <source>
        <dbReference type="SAM" id="MobiDB-lite"/>
    </source>
</evidence>
<dbReference type="InterPro" id="IPR032471">
    <property type="entry name" value="AGRL2-4_GAIN_subdom_A"/>
</dbReference>
<keyword evidence="3" id="KW-1003">Cell membrane</keyword>
<feature type="domain" description="G-protein coupled receptors family 2 profile 2" evidence="18">
    <location>
        <begin position="792"/>
        <end position="1037"/>
    </location>
</feature>
<feature type="transmembrane region" description="Helical" evidence="14">
    <location>
        <begin position="984"/>
        <end position="1007"/>
    </location>
</feature>
<dbReference type="GO" id="GO:0005886">
    <property type="term" value="C:plasma membrane"/>
    <property type="evidence" value="ECO:0007669"/>
    <property type="project" value="UniProtKB-SubCell"/>
</dbReference>
<dbReference type="EMBL" id="JARPUR010000008">
    <property type="protein sequence ID" value="KAK4871581.1"/>
    <property type="molecule type" value="Genomic_DNA"/>
</dbReference>
<keyword evidence="10" id="KW-1015">Disulfide bond</keyword>
<dbReference type="SUPFAM" id="SSF81321">
    <property type="entry name" value="Family A G protein-coupled receptor-like"/>
    <property type="match status" value="1"/>
</dbReference>
<dbReference type="InterPro" id="IPR036445">
    <property type="entry name" value="GPCR_2_extracell_dom_sf"/>
</dbReference>
<dbReference type="PROSITE" id="PS50227">
    <property type="entry name" value="G_PROTEIN_RECEP_F2_3"/>
    <property type="match status" value="1"/>
</dbReference>
<dbReference type="Pfam" id="PF00002">
    <property type="entry name" value="7tm_2"/>
    <property type="match status" value="1"/>
</dbReference>
<dbReference type="InterPro" id="IPR000922">
    <property type="entry name" value="Lectin_gal-bd_dom"/>
</dbReference>
<feature type="region of interest" description="Disordered" evidence="13">
    <location>
        <begin position="1238"/>
        <end position="1275"/>
    </location>
</feature>
<feature type="domain" description="GAIN-B" evidence="15">
    <location>
        <begin position="612"/>
        <end position="783"/>
    </location>
</feature>
<dbReference type="InterPro" id="IPR000832">
    <property type="entry name" value="GPCR_2_secretin-like"/>
</dbReference>
<keyword evidence="6" id="KW-0430">Lectin</keyword>
<evidence type="ECO:0000256" key="6">
    <source>
        <dbReference type="ARBA" id="ARBA00022734"/>
    </source>
</evidence>
<evidence type="ECO:0000256" key="10">
    <source>
        <dbReference type="ARBA" id="ARBA00023157"/>
    </source>
</evidence>
<gene>
    <name evidence="19" type="ORF">RN001_015705</name>
</gene>
<dbReference type="Proteomes" id="UP001353858">
    <property type="component" value="Unassembled WGS sequence"/>
</dbReference>
<evidence type="ECO:0000256" key="12">
    <source>
        <dbReference type="ARBA" id="ARBA00023224"/>
    </source>
</evidence>
<evidence type="ECO:0000256" key="1">
    <source>
        <dbReference type="ARBA" id="ARBA00004651"/>
    </source>
</evidence>
<comment type="similarity">
    <text evidence="2">Belongs to the G-protein coupled receptor 2 family. LN-TM7 subfamily.</text>
</comment>
<dbReference type="InterPro" id="IPR048072">
    <property type="entry name" value="7tmB2_latrophilin-like"/>
</dbReference>
<accession>A0AAN7P0S7</accession>
<organism evidence="19 20">
    <name type="scientific">Aquatica leii</name>
    <dbReference type="NCBI Taxonomy" id="1421715"/>
    <lineage>
        <taxon>Eukaryota</taxon>
        <taxon>Metazoa</taxon>
        <taxon>Ecdysozoa</taxon>
        <taxon>Arthropoda</taxon>
        <taxon>Hexapoda</taxon>
        <taxon>Insecta</taxon>
        <taxon>Pterygota</taxon>
        <taxon>Neoptera</taxon>
        <taxon>Endopterygota</taxon>
        <taxon>Coleoptera</taxon>
        <taxon>Polyphaga</taxon>
        <taxon>Elateriformia</taxon>
        <taxon>Elateroidea</taxon>
        <taxon>Lampyridae</taxon>
        <taxon>Luciolinae</taxon>
        <taxon>Aquatica</taxon>
    </lineage>
</organism>
<reference evidence="20" key="1">
    <citation type="submission" date="2023-01" db="EMBL/GenBank/DDBJ databases">
        <title>Key to firefly adult light organ development and bioluminescence: homeobox transcription factors regulate luciferase expression and transportation to peroxisome.</title>
        <authorList>
            <person name="Fu X."/>
        </authorList>
    </citation>
    <scope>NUCLEOTIDE SEQUENCE [LARGE SCALE GENOMIC DNA]</scope>
</reference>
<evidence type="ECO:0000313" key="20">
    <source>
        <dbReference type="Proteomes" id="UP001353858"/>
    </source>
</evidence>
<feature type="compositionally biased region" description="Low complexity" evidence="13">
    <location>
        <begin position="343"/>
        <end position="364"/>
    </location>
</feature>
<sequence length="1366" mass="154404">MSGSGKRTLVDYFGSPKKIKPNEESQILLSSASDNVASTSKKNIFASMVKSTLYFDLALELIDTESKTKETVDFEKWLSKQQQQTQQEVQKVRKKHRAVMIFHNSDDTALIPYDSDDSFKDQHYVPSDSDSDDSGSENEEYATVRGGGASLVVIKRYVRSVNSNVLLKTLFKGYCAMAWRGAAWLGLLFLLLSYYFPGTMAKSFEVVRYETAYACEGKTLKIECKEGELIKLIRANYGRFSITICNDHGNTDWSVNCMSPKSLRVLHNRCSLVQNCSILASTNMFGDPCPGTLKYLEAHYQCFSASTTTTTNRPSPPWMITSQPPIWSTIKPTARPPPPPPKISSTSSSKTTLSTSTQTTTTSHSPPPLPVEPSFDDIKPKTNPQEEVTILPVTTSIPKKATDNTRLHDYNPVPSKYPPSVSDVDNFNYCNPTTLRSVYWNWTRSGEVNIQPCPGGTTGFARWKCVATETDVHWSPQTPDLSECRSVWLTSLEQRLLMGRDPLTSITSDLAQVTSSKTLYGGDMMITTKIIQNMAHKMSMDIQTFPDPRQREAIVTEMLSDVVRTGSNLLDSSQHPSWRDLSHKEQMRVATSLLIGLEENAFLLADTVIREKTVDQIVKNIMLSVRVLETRNVHIEKFPSDNKWTASNDSIELSRGALLENSEGGFVRLVFVAFDRLEEILQWQPDTFDGYSNKNVSRMLNSKVISASLGKGRHIQLHEPVRLTLRHLKIENVSRPSCVFWDYTTSTWSEEGCHVEYTNQTHTVCSCDHLTNFAILMDVHSTYLPPGHQIALQIITYVGCVISIVCLILAIITFQLFRGLKSDRTTIHCNLCICLLIAELLFLIGIDQTENRLGCGIIAAFLHYFFLCAFVWMFFEGFQLYVMLIEVFESEKSRLRWYYLIAYGLPLIIVSISGAIFPSGYGTSRYCWLRADNYFIYSFVGPVIVVIILNLIFLSMAIVMMCRHANASVSMKNKEHSRLASVRAWLRGAVILVFLLGLTWTFGFLYLDRESVAMAYIFAALNSLQGFFIFIFHYVQNEKVRKEYQKFVRRHSWLPRCLRCSKPNNGAASSSGSSGLGKERRTSLYAGSNGNPSAPNSHSTDNSVLSPHGTSNISFKSCSRDSGHGGSEQEDSPRSHAVMVDTRLNNAKDIRRQPYMSAEYNQAISNNLQEFVHHGESIPHPKHLQLPQNAQPHLIRKKNGNFLRAASPWNHTYTEIHDGRLQRGLVEDDPVYEEIERSEIQVSDMSDEDVKRQSDMSRQSSRSYGDHRPLIPYSPATDRSIHSCLEAVTKHRLKDHNRFATDLDHYRMTRQHMFRGDTARSLAAVLDGETVVCHLEPPEMYPHDPYSSRTLVLPQYRKQSIVDNVK</sequence>
<dbReference type="PROSITE" id="PS50221">
    <property type="entry name" value="GAIN_B"/>
    <property type="match status" value="1"/>
</dbReference>
<feature type="transmembrane region" description="Helical" evidence="14">
    <location>
        <begin position="1013"/>
        <end position="1035"/>
    </location>
</feature>
<dbReference type="Gene3D" id="2.60.120.740">
    <property type="match status" value="1"/>
</dbReference>
<keyword evidence="8" id="KW-0297">G-protein coupled receptor</keyword>
<feature type="transmembrane region" description="Helical" evidence="14">
    <location>
        <begin position="936"/>
        <end position="963"/>
    </location>
</feature>
<proteinExistence type="inferred from homology"/>
<evidence type="ECO:0000256" key="3">
    <source>
        <dbReference type="ARBA" id="ARBA00022475"/>
    </source>
</evidence>
<evidence type="ECO:0000256" key="14">
    <source>
        <dbReference type="SAM" id="Phobius"/>
    </source>
</evidence>
<dbReference type="InterPro" id="IPR000203">
    <property type="entry name" value="GPS"/>
</dbReference>
<keyword evidence="4 14" id="KW-0812">Transmembrane</keyword>
<dbReference type="SMART" id="SM00303">
    <property type="entry name" value="GPS"/>
    <property type="match status" value="1"/>
</dbReference>
<dbReference type="FunFam" id="2.60.120.740:FF:000001">
    <property type="entry name" value="Adhesion G protein-coupled receptor L2"/>
    <property type="match status" value="1"/>
</dbReference>
<name>A0AAN7P0S7_9COLE</name>
<evidence type="ECO:0000256" key="2">
    <source>
        <dbReference type="ARBA" id="ARBA00010933"/>
    </source>
</evidence>
<evidence type="ECO:0000259" key="18">
    <source>
        <dbReference type="PROSITE" id="PS50261"/>
    </source>
</evidence>
<feature type="transmembrane region" description="Helical" evidence="14">
    <location>
        <begin position="858"/>
        <end position="885"/>
    </location>
</feature>
<dbReference type="Pfam" id="PF02140">
    <property type="entry name" value="SUEL_Lectin"/>
    <property type="match status" value="1"/>
</dbReference>
<feature type="region of interest" description="Disordered" evidence="13">
    <location>
        <begin position="307"/>
        <end position="382"/>
    </location>
</feature>
<comment type="subcellular location">
    <subcellularLocation>
        <location evidence="1">Cell membrane</location>
        <topology evidence="1">Multi-pass membrane protein</topology>
    </subcellularLocation>
</comment>
<dbReference type="Pfam" id="PF01825">
    <property type="entry name" value="GPS"/>
    <property type="match status" value="1"/>
</dbReference>
<dbReference type="PANTHER" id="PTHR12011:SF347">
    <property type="entry name" value="FI21270P1-RELATED"/>
    <property type="match status" value="1"/>
</dbReference>
<dbReference type="PROSITE" id="PS50261">
    <property type="entry name" value="G_PROTEIN_RECEP_F2_4"/>
    <property type="match status" value="1"/>
</dbReference>